<reference evidence="3 4" key="1">
    <citation type="submission" date="2018-05" db="EMBL/GenBank/DDBJ databases">
        <title>Genomic Encyclopedia of Type Strains, Phase IV (KMG-IV): sequencing the most valuable type-strain genomes for metagenomic binning, comparative biology and taxonomic classification.</title>
        <authorList>
            <person name="Goeker M."/>
        </authorList>
    </citation>
    <scope>NUCLEOTIDE SEQUENCE [LARGE SCALE GENOMIC DNA]</scope>
    <source>
        <strain evidence="3 4">DSM 100333</strain>
    </source>
</reference>
<dbReference type="EMBL" id="QENY01000002">
    <property type="protein sequence ID" value="PVX58592.1"/>
    <property type="molecule type" value="Genomic_DNA"/>
</dbReference>
<evidence type="ECO:0000256" key="1">
    <source>
        <dbReference type="SAM" id="MobiDB-lite"/>
    </source>
</evidence>
<evidence type="ECO:0000259" key="2">
    <source>
        <dbReference type="Pfam" id="PF14289"/>
    </source>
</evidence>
<dbReference type="InterPro" id="IPR025380">
    <property type="entry name" value="DUF4369"/>
</dbReference>
<dbReference type="Proteomes" id="UP000245870">
    <property type="component" value="Unassembled WGS sequence"/>
</dbReference>
<dbReference type="PROSITE" id="PS51257">
    <property type="entry name" value="PROKAR_LIPOPROTEIN"/>
    <property type="match status" value="1"/>
</dbReference>
<feature type="region of interest" description="Disordered" evidence="1">
    <location>
        <begin position="247"/>
        <end position="277"/>
    </location>
</feature>
<evidence type="ECO:0000313" key="4">
    <source>
        <dbReference type="Proteomes" id="UP000245870"/>
    </source>
</evidence>
<organism evidence="3 4">
    <name type="scientific">Hallella colorans</name>
    <dbReference type="NCBI Taxonomy" id="1703337"/>
    <lineage>
        <taxon>Bacteria</taxon>
        <taxon>Pseudomonadati</taxon>
        <taxon>Bacteroidota</taxon>
        <taxon>Bacteroidia</taxon>
        <taxon>Bacteroidales</taxon>
        <taxon>Prevotellaceae</taxon>
        <taxon>Hallella</taxon>
    </lineage>
</organism>
<protein>
    <submittedName>
        <fullName evidence="3">Uncharacterized protein DUF4369</fullName>
    </submittedName>
</protein>
<feature type="domain" description="DUF4369" evidence="2">
    <location>
        <begin position="38"/>
        <end position="128"/>
    </location>
</feature>
<gene>
    <name evidence="3" type="ORF">C7379_102110</name>
</gene>
<comment type="caution">
    <text evidence="3">The sequence shown here is derived from an EMBL/GenBank/DDBJ whole genome shotgun (WGS) entry which is preliminary data.</text>
</comment>
<dbReference type="Pfam" id="PF14289">
    <property type="entry name" value="DUF4369"/>
    <property type="match status" value="1"/>
</dbReference>
<dbReference type="AlphaFoldDB" id="A0A2U0ULR7"/>
<sequence>MRRQYMLPLCYLKKLWSMNKILYAVISILTFTSCADTFSIAGSSNVSTLDGQKLYLKVYKDTILKKLDSCDVVHGQFQFQGAIDSVRIANIFLDDNVGLPVVLEGGEIVVMIDNTQESVTGTPLNDKLSDFRQKFTQLMNQSMDLVHKHDQAIMNGSDMNVVNAKLAAEDAAINQKTDKLVTNFVVDNFDNVLGPYVFINTCMSRYEVPMLDAWIEDIMSKATEKFKKNPQVKAYYEAAQQNQNIMNGLQDAPRHEPAPVVAPPVDGPTPNQLASPK</sequence>
<proteinExistence type="predicted"/>
<evidence type="ECO:0000313" key="3">
    <source>
        <dbReference type="EMBL" id="PVX58592.1"/>
    </source>
</evidence>
<accession>A0A2U0ULR7</accession>
<keyword evidence="4" id="KW-1185">Reference proteome</keyword>
<name>A0A2U0ULR7_9BACT</name>